<dbReference type="STRING" id="40148.A0A0E0A948"/>
<dbReference type="InterPro" id="IPR001471">
    <property type="entry name" value="AP2/ERF_dom"/>
</dbReference>
<dbReference type="SUPFAM" id="SSF54171">
    <property type="entry name" value="DNA-binding domain"/>
    <property type="match status" value="1"/>
</dbReference>
<accession>A0A0E0A948</accession>
<protein>
    <recommendedName>
        <fullName evidence="6">AP2/ERF domain-containing protein</fullName>
    </recommendedName>
</protein>
<evidence type="ECO:0000313" key="7">
    <source>
        <dbReference type="EnsemblPlants" id="OGLUM06G14480.1"/>
    </source>
</evidence>
<proteinExistence type="predicted"/>
<dbReference type="GO" id="GO:0003677">
    <property type="term" value="F:DNA binding"/>
    <property type="evidence" value="ECO:0007669"/>
    <property type="project" value="UniProtKB-KW"/>
</dbReference>
<keyword evidence="2" id="KW-0805">Transcription regulation</keyword>
<reference evidence="7" key="2">
    <citation type="submission" date="2018-05" db="EMBL/GenBank/DDBJ databases">
        <title>OgluRS3 (Oryza glumaepatula Reference Sequence Version 3).</title>
        <authorList>
            <person name="Zhang J."/>
            <person name="Kudrna D."/>
            <person name="Lee S."/>
            <person name="Talag J."/>
            <person name="Welchert J."/>
            <person name="Wing R.A."/>
        </authorList>
    </citation>
    <scope>NUCLEOTIDE SEQUENCE [LARGE SCALE GENOMIC DNA]</scope>
</reference>
<keyword evidence="3" id="KW-0238">DNA-binding</keyword>
<evidence type="ECO:0000256" key="2">
    <source>
        <dbReference type="ARBA" id="ARBA00023015"/>
    </source>
</evidence>
<name>A0A0E0A948_9ORYZ</name>
<reference evidence="7" key="1">
    <citation type="submission" date="2015-04" db="UniProtKB">
        <authorList>
            <consortium name="EnsemblPlants"/>
        </authorList>
    </citation>
    <scope>IDENTIFICATION</scope>
</reference>
<keyword evidence="8" id="KW-1185">Reference proteome</keyword>
<evidence type="ECO:0000256" key="1">
    <source>
        <dbReference type="ARBA" id="ARBA00004123"/>
    </source>
</evidence>
<evidence type="ECO:0000256" key="5">
    <source>
        <dbReference type="ARBA" id="ARBA00023242"/>
    </source>
</evidence>
<organism evidence="7">
    <name type="scientific">Oryza glumipatula</name>
    <dbReference type="NCBI Taxonomy" id="40148"/>
    <lineage>
        <taxon>Eukaryota</taxon>
        <taxon>Viridiplantae</taxon>
        <taxon>Streptophyta</taxon>
        <taxon>Embryophyta</taxon>
        <taxon>Tracheophyta</taxon>
        <taxon>Spermatophyta</taxon>
        <taxon>Magnoliopsida</taxon>
        <taxon>Liliopsida</taxon>
        <taxon>Poales</taxon>
        <taxon>Poaceae</taxon>
        <taxon>BOP clade</taxon>
        <taxon>Oryzoideae</taxon>
        <taxon>Oryzeae</taxon>
        <taxon>Oryzinae</taxon>
        <taxon>Oryza</taxon>
    </lineage>
</organism>
<dbReference type="HOGENOM" id="CLU_1689584_0_0_1"/>
<feature type="domain" description="AP2/ERF" evidence="6">
    <location>
        <begin position="95"/>
        <end position="152"/>
    </location>
</feature>
<dbReference type="EnsemblPlants" id="OGLUM06G14480.1">
    <property type="protein sequence ID" value="OGLUM06G14480.1"/>
    <property type="gene ID" value="OGLUM06G14480"/>
</dbReference>
<comment type="subcellular location">
    <subcellularLocation>
        <location evidence="1">Nucleus</location>
    </subcellularLocation>
</comment>
<dbReference type="Gramene" id="OGLUM06G14480.1">
    <property type="protein sequence ID" value="OGLUM06G14480.1"/>
    <property type="gene ID" value="OGLUM06G14480"/>
</dbReference>
<dbReference type="GO" id="GO:0005634">
    <property type="term" value="C:nucleus"/>
    <property type="evidence" value="ECO:0007669"/>
    <property type="project" value="UniProtKB-SubCell"/>
</dbReference>
<evidence type="ECO:0000313" key="8">
    <source>
        <dbReference type="Proteomes" id="UP000026961"/>
    </source>
</evidence>
<evidence type="ECO:0000256" key="4">
    <source>
        <dbReference type="ARBA" id="ARBA00023163"/>
    </source>
</evidence>
<dbReference type="AlphaFoldDB" id="A0A0E0A948"/>
<evidence type="ECO:0000256" key="3">
    <source>
        <dbReference type="ARBA" id="ARBA00023125"/>
    </source>
</evidence>
<dbReference type="Proteomes" id="UP000026961">
    <property type="component" value="Chromosome 6"/>
</dbReference>
<dbReference type="PROSITE" id="PS51032">
    <property type="entry name" value="AP2_ERF"/>
    <property type="match status" value="1"/>
</dbReference>
<keyword evidence="5" id="KW-0539">Nucleus</keyword>
<keyword evidence="4" id="KW-0804">Transcription</keyword>
<sequence>MDVNGIITVLITYELLVRRVSHRPHYPDIAGTTFHPRVAGHAARCFLLQLRPPLTSAGRNGQPRCSSLQYPNGLVPPSHSDLVAPVLITAGLIDATKGIGKEENECCSSQGSEPGKKTQIWLRTFESPKMAAVANYVASLRLHGLELRLHFLALIN</sequence>
<dbReference type="GO" id="GO:0003700">
    <property type="term" value="F:DNA-binding transcription factor activity"/>
    <property type="evidence" value="ECO:0007669"/>
    <property type="project" value="InterPro"/>
</dbReference>
<dbReference type="InterPro" id="IPR016177">
    <property type="entry name" value="DNA-bd_dom_sf"/>
</dbReference>
<evidence type="ECO:0000259" key="6">
    <source>
        <dbReference type="PROSITE" id="PS51032"/>
    </source>
</evidence>